<protein>
    <submittedName>
        <fullName evidence="3">ABC transporter</fullName>
    </submittedName>
</protein>
<organism evidence="3 4">
    <name type="scientific">Metarhizobium album</name>
    <dbReference type="NCBI Taxonomy" id="2182425"/>
    <lineage>
        <taxon>Bacteria</taxon>
        <taxon>Pseudomonadati</taxon>
        <taxon>Pseudomonadota</taxon>
        <taxon>Alphaproteobacteria</taxon>
        <taxon>Hyphomicrobiales</taxon>
        <taxon>Rhizobiaceae</taxon>
        <taxon>Metarhizobium</taxon>
    </lineage>
</organism>
<dbReference type="AlphaFoldDB" id="A0A2U2DTG7"/>
<name>A0A2U2DTG7_9HYPH</name>
<keyword evidence="4" id="KW-1185">Reference proteome</keyword>
<reference evidence="3 4" key="1">
    <citation type="submission" date="2018-05" db="EMBL/GenBank/DDBJ databases">
        <title>The draft genome of strain NS-104.</title>
        <authorList>
            <person name="Hang P."/>
            <person name="Jiang J."/>
        </authorList>
    </citation>
    <scope>NUCLEOTIDE SEQUENCE [LARGE SCALE GENOMIC DNA]</scope>
    <source>
        <strain evidence="3 4">NS-104</strain>
    </source>
</reference>
<gene>
    <name evidence="3" type="ORF">DEM27_09465</name>
</gene>
<evidence type="ECO:0000256" key="1">
    <source>
        <dbReference type="SAM" id="SignalP"/>
    </source>
</evidence>
<dbReference type="OrthoDB" id="9808689at2"/>
<dbReference type="RefSeq" id="WP_109457968.1">
    <property type="nucleotide sequence ID" value="NZ_QFBC01000003.1"/>
</dbReference>
<evidence type="ECO:0000259" key="2">
    <source>
        <dbReference type="Pfam" id="PF03886"/>
    </source>
</evidence>
<feature type="signal peptide" evidence="1">
    <location>
        <begin position="1"/>
        <end position="24"/>
    </location>
</feature>
<accession>A0A2U2DTG7</accession>
<dbReference type="SUPFAM" id="SSF159594">
    <property type="entry name" value="XCC0632-like"/>
    <property type="match status" value="1"/>
</dbReference>
<evidence type="ECO:0000313" key="3">
    <source>
        <dbReference type="EMBL" id="PWE56592.1"/>
    </source>
</evidence>
<dbReference type="EMBL" id="QFBC01000003">
    <property type="protein sequence ID" value="PWE56592.1"/>
    <property type="molecule type" value="Genomic_DNA"/>
</dbReference>
<dbReference type="Proteomes" id="UP000245252">
    <property type="component" value="Unassembled WGS sequence"/>
</dbReference>
<dbReference type="InterPro" id="IPR005586">
    <property type="entry name" value="ABC_trans_aux"/>
</dbReference>
<keyword evidence="1" id="KW-0732">Signal</keyword>
<dbReference type="Gene3D" id="3.40.50.10610">
    <property type="entry name" value="ABC-type transport auxiliary lipoprotein component"/>
    <property type="match status" value="1"/>
</dbReference>
<sequence length="204" mass="21538">MVGSQLVLRRCPKRSLLVMLPLVAALLTGCGGGAKNDTFDLNTAVSADGPAARNRQILVPEPTALSALGSDQVMVRVSTSEIQYLSKAQWSDKLPRMVQAKLVEAFEDTGKLGGVGKPGQGLAIDYQIVSDIRAFEINTAGRRANVEISVKILNDRNGTVIAQKIFSAASPVAGSAGNTAFIRALDAAFATVTAEIVDWTLRAI</sequence>
<dbReference type="Pfam" id="PF03886">
    <property type="entry name" value="ABC_trans_aux"/>
    <property type="match status" value="1"/>
</dbReference>
<comment type="caution">
    <text evidence="3">The sequence shown here is derived from an EMBL/GenBank/DDBJ whole genome shotgun (WGS) entry which is preliminary data.</text>
</comment>
<evidence type="ECO:0000313" key="4">
    <source>
        <dbReference type="Proteomes" id="UP000245252"/>
    </source>
</evidence>
<feature type="domain" description="ABC-type transport auxiliary lipoprotein component" evidence="2">
    <location>
        <begin position="40"/>
        <end position="197"/>
    </location>
</feature>
<feature type="chain" id="PRO_5015713338" evidence="1">
    <location>
        <begin position="25"/>
        <end position="204"/>
    </location>
</feature>
<proteinExistence type="predicted"/>